<dbReference type="AlphaFoldDB" id="A0A8J2KSF6"/>
<sequence length="77" mass="8685">NNNPGDTCEWRCVNIQLCNSTVLKQFFLLISCSDFNAGTNTARFPAIMYKKSFVFTRGEAKLSSFQWISCCWVACSA</sequence>
<evidence type="ECO:0000313" key="1">
    <source>
        <dbReference type="EMBL" id="CAG7731335.1"/>
    </source>
</evidence>
<keyword evidence="2" id="KW-1185">Reference proteome</keyword>
<accession>A0A8J2KSF6</accession>
<comment type="caution">
    <text evidence="1">The sequence shown here is derived from an EMBL/GenBank/DDBJ whole genome shotgun (WGS) entry which is preliminary data.</text>
</comment>
<organism evidence="1 2">
    <name type="scientific">Allacma fusca</name>
    <dbReference type="NCBI Taxonomy" id="39272"/>
    <lineage>
        <taxon>Eukaryota</taxon>
        <taxon>Metazoa</taxon>
        <taxon>Ecdysozoa</taxon>
        <taxon>Arthropoda</taxon>
        <taxon>Hexapoda</taxon>
        <taxon>Collembola</taxon>
        <taxon>Symphypleona</taxon>
        <taxon>Sminthuridae</taxon>
        <taxon>Allacma</taxon>
    </lineage>
</organism>
<protein>
    <submittedName>
        <fullName evidence="1">Uncharacterized protein</fullName>
    </submittedName>
</protein>
<feature type="non-terminal residue" evidence="1">
    <location>
        <position position="1"/>
    </location>
</feature>
<name>A0A8J2KSF6_9HEXA</name>
<dbReference type="EMBL" id="CAJVCH010210424">
    <property type="protein sequence ID" value="CAG7731335.1"/>
    <property type="molecule type" value="Genomic_DNA"/>
</dbReference>
<dbReference type="Proteomes" id="UP000708208">
    <property type="component" value="Unassembled WGS sequence"/>
</dbReference>
<proteinExistence type="predicted"/>
<reference evidence="1" key="1">
    <citation type="submission" date="2021-06" db="EMBL/GenBank/DDBJ databases">
        <authorList>
            <person name="Hodson N. C."/>
            <person name="Mongue J. A."/>
            <person name="Jaron S. K."/>
        </authorList>
    </citation>
    <scope>NUCLEOTIDE SEQUENCE</scope>
</reference>
<evidence type="ECO:0000313" key="2">
    <source>
        <dbReference type="Proteomes" id="UP000708208"/>
    </source>
</evidence>
<gene>
    <name evidence="1" type="ORF">AFUS01_LOCUS19933</name>
</gene>